<dbReference type="EMBL" id="ABYI02000019">
    <property type="protein sequence ID" value="EEG74712.1"/>
    <property type="molecule type" value="Genomic_DNA"/>
</dbReference>
<dbReference type="Proteomes" id="UP000004893">
    <property type="component" value="Unassembled WGS sequence"/>
</dbReference>
<evidence type="ECO:0000313" key="2">
    <source>
        <dbReference type="Proteomes" id="UP000004893"/>
    </source>
</evidence>
<accession>C0BZY4</accession>
<comment type="caution">
    <text evidence="1">The sequence shown here is derived from an EMBL/GenBank/DDBJ whole genome shotgun (WGS) entry which is preliminary data.</text>
</comment>
<protein>
    <submittedName>
        <fullName evidence="1">Uncharacterized protein</fullName>
    </submittedName>
</protein>
<proteinExistence type="predicted"/>
<dbReference type="AlphaFoldDB" id="C0BZY4"/>
<reference evidence="1" key="1">
    <citation type="submission" date="2009-02" db="EMBL/GenBank/DDBJ databases">
        <authorList>
            <person name="Fulton L."/>
            <person name="Clifton S."/>
            <person name="Fulton B."/>
            <person name="Xu J."/>
            <person name="Minx P."/>
            <person name="Pepin K.H."/>
            <person name="Johnson M."/>
            <person name="Bhonagiri V."/>
            <person name="Nash W.E."/>
            <person name="Mardis E.R."/>
            <person name="Wilson R.K."/>
        </authorList>
    </citation>
    <scope>NUCLEOTIDE SEQUENCE [LARGE SCALE GENOMIC DNA]</scope>
    <source>
        <strain evidence="1">DSM 15053</strain>
    </source>
</reference>
<reference evidence="1" key="2">
    <citation type="submission" date="2013-06" db="EMBL/GenBank/DDBJ databases">
        <title>Draft genome sequence of Clostridium hylemonae (DSM 15053).</title>
        <authorList>
            <person name="Sudarsanam P."/>
            <person name="Ley R."/>
            <person name="Guruge J."/>
            <person name="Turnbaugh P.J."/>
            <person name="Mahowald M."/>
            <person name="Liep D."/>
            <person name="Gordon J."/>
        </authorList>
    </citation>
    <scope>NUCLEOTIDE SEQUENCE</scope>
    <source>
        <strain evidence="1">DSM 15053</strain>
    </source>
</reference>
<sequence length="48" mass="5888">MARRKERVRTPADRKPSPFYIQNNIIFTDFIRRSPTIILLHKHDRRLL</sequence>
<dbReference type="HOGENOM" id="CLU_3151263_0_0_9"/>
<keyword evidence="2" id="KW-1185">Reference proteome</keyword>
<organism evidence="1 2">
    <name type="scientific">[Clostridium] hylemonae DSM 15053</name>
    <dbReference type="NCBI Taxonomy" id="553973"/>
    <lineage>
        <taxon>Bacteria</taxon>
        <taxon>Bacillati</taxon>
        <taxon>Bacillota</taxon>
        <taxon>Clostridia</taxon>
        <taxon>Lachnospirales</taxon>
        <taxon>Lachnospiraceae</taxon>
    </lineage>
</organism>
<gene>
    <name evidence="1" type="ORF">CLOHYLEM_05376</name>
</gene>
<evidence type="ECO:0000313" key="1">
    <source>
        <dbReference type="EMBL" id="EEG74712.1"/>
    </source>
</evidence>
<name>C0BZY4_9FIRM</name>